<feature type="signal peptide" evidence="1">
    <location>
        <begin position="1"/>
        <end position="23"/>
    </location>
</feature>
<reference evidence="2 3" key="1">
    <citation type="journal article" date="2000" name="Arch. Microbiol.">
        <title>Rhodobaca bogoriensis gen. nov. and sp. nov., an alkaliphilic purple nonsulfur bacterium from African Rift Valley soda lakes.</title>
        <authorList>
            <person name="Milford A.D."/>
            <person name="Achenbach L.A."/>
            <person name="Jung D.O."/>
            <person name="Madigan M.T."/>
        </authorList>
    </citation>
    <scope>NUCLEOTIDE SEQUENCE [LARGE SCALE GENOMIC DNA]</scope>
    <source>
        <strain evidence="2 3">2376</strain>
    </source>
</reference>
<gene>
    <name evidence="2" type="ORF">HUK65_06845</name>
</gene>
<dbReference type="InterPro" id="IPR010466">
    <property type="entry name" value="DUF1058"/>
</dbReference>
<protein>
    <submittedName>
        <fullName evidence="2">Aspartyl-trna synthetase</fullName>
    </submittedName>
</protein>
<comment type="caution">
    <text evidence="2">The sequence shown here is derived from an EMBL/GenBank/DDBJ whole genome shotgun (WGS) entry which is preliminary data.</text>
</comment>
<sequence length="167" mass="18705">MKHILRAAVMAVLIWAQPMAALAAELRGPVTNLPMPRFVSLKASEANARRGPSTAHRIDWVYRLRDMPLRVTAEYEHWRRVEDAEGKGGWMHYALLSGVRTALVTEAMTALRSHPTPEGRTMAYLEAGVVARLTQCEPDWCRLQVEGNRGWAPKSALWGVEAAEVFD</sequence>
<evidence type="ECO:0000256" key="1">
    <source>
        <dbReference type="SAM" id="SignalP"/>
    </source>
</evidence>
<proteinExistence type="predicted"/>
<dbReference type="GO" id="GO:0004812">
    <property type="term" value="F:aminoacyl-tRNA ligase activity"/>
    <property type="evidence" value="ECO:0007669"/>
    <property type="project" value="UniProtKB-KW"/>
</dbReference>
<dbReference type="Pfam" id="PF06347">
    <property type="entry name" value="SH3_4"/>
    <property type="match status" value="2"/>
</dbReference>
<keyword evidence="2" id="KW-0436">Ligase</keyword>
<keyword evidence="3" id="KW-1185">Reference proteome</keyword>
<dbReference type="Gene3D" id="2.30.30.40">
    <property type="entry name" value="SH3 Domains"/>
    <property type="match status" value="1"/>
</dbReference>
<dbReference type="AlphaFoldDB" id="A0A7Z0HZ56"/>
<name>A0A7Z0HZ56_9RHOB</name>
<dbReference type="Proteomes" id="UP000529417">
    <property type="component" value="Unassembled WGS sequence"/>
</dbReference>
<keyword evidence="1" id="KW-0732">Signal</keyword>
<feature type="chain" id="PRO_5030520585" evidence="1">
    <location>
        <begin position="24"/>
        <end position="167"/>
    </location>
</feature>
<keyword evidence="2" id="KW-0030">Aminoacyl-tRNA synthetase</keyword>
<evidence type="ECO:0000313" key="3">
    <source>
        <dbReference type="Proteomes" id="UP000529417"/>
    </source>
</evidence>
<organism evidence="2 3">
    <name type="scientific">Rhabdonatronobacter sediminivivens</name>
    <dbReference type="NCBI Taxonomy" id="2743469"/>
    <lineage>
        <taxon>Bacteria</taxon>
        <taxon>Pseudomonadati</taxon>
        <taxon>Pseudomonadota</taxon>
        <taxon>Alphaproteobacteria</taxon>
        <taxon>Rhodobacterales</taxon>
        <taxon>Paracoccaceae</taxon>
        <taxon>Rhabdonatronobacter</taxon>
    </lineage>
</organism>
<evidence type="ECO:0000313" key="2">
    <source>
        <dbReference type="EMBL" id="NYS24707.1"/>
    </source>
</evidence>
<accession>A0A7Z0HZ56</accession>
<dbReference type="EMBL" id="JACBXS010000010">
    <property type="protein sequence ID" value="NYS24707.1"/>
    <property type="molecule type" value="Genomic_DNA"/>
</dbReference>
<dbReference type="RefSeq" id="WP_179905408.1">
    <property type="nucleotide sequence ID" value="NZ_JACBXS010000010.1"/>
</dbReference>